<evidence type="ECO:0000256" key="1">
    <source>
        <dbReference type="SAM" id="MobiDB-lite"/>
    </source>
</evidence>
<feature type="chain" id="PRO_5019283644" evidence="2">
    <location>
        <begin position="20"/>
        <end position="254"/>
    </location>
</feature>
<keyword evidence="4" id="KW-1185">Reference proteome</keyword>
<organism evidence="3 4">
    <name type="scientific">Cytospora chrysosperma</name>
    <name type="common">Cytospora canker fungus</name>
    <name type="synonym">Sphaeria chrysosperma</name>
    <dbReference type="NCBI Taxonomy" id="252740"/>
    <lineage>
        <taxon>Eukaryota</taxon>
        <taxon>Fungi</taxon>
        <taxon>Dikarya</taxon>
        <taxon>Ascomycota</taxon>
        <taxon>Pezizomycotina</taxon>
        <taxon>Sordariomycetes</taxon>
        <taxon>Sordariomycetidae</taxon>
        <taxon>Diaporthales</taxon>
        <taxon>Cytosporaceae</taxon>
        <taxon>Cytospora</taxon>
    </lineage>
</organism>
<comment type="caution">
    <text evidence="3">The sequence shown here is derived from an EMBL/GenBank/DDBJ whole genome shotgun (WGS) entry which is preliminary data.</text>
</comment>
<dbReference type="EMBL" id="LJZO01000045">
    <property type="protein sequence ID" value="ROV91180.1"/>
    <property type="molecule type" value="Genomic_DNA"/>
</dbReference>
<dbReference type="AlphaFoldDB" id="A0A423VJJ7"/>
<feature type="compositionally biased region" description="Gly residues" evidence="1">
    <location>
        <begin position="75"/>
        <end position="92"/>
    </location>
</feature>
<sequence length="254" mass="27281">MRFVKIFTALAAIAGITTALQDIETRGSHDLADGDSGAYDAGADGFASDMPYSGTAFLRNRAAPAVKKPTSSGGKTTGGKTTGGKTTGGRTTGGSTSTRSCRMKKRGKPGDRTRDVELVDREWRVYESGLCPATQVEAGQTITVTDVSGCSGLFFFSDDGKTSAYHITAGREKFEGRLAARSAKEAKTTDSYSIYAMEQMKIQDIEAAIKLDLPNIKQHETKVYSLDELNSKQRFNMHNVPGTKAVAITTYECE</sequence>
<reference evidence="3 4" key="1">
    <citation type="submission" date="2015-09" db="EMBL/GenBank/DDBJ databases">
        <title>Host preference determinants of Valsa canker pathogens revealed by comparative genomics.</title>
        <authorList>
            <person name="Yin Z."/>
            <person name="Huang L."/>
        </authorList>
    </citation>
    <scope>NUCLEOTIDE SEQUENCE [LARGE SCALE GENOMIC DNA]</scope>
    <source>
        <strain evidence="3 4">YSFL</strain>
    </source>
</reference>
<proteinExistence type="predicted"/>
<feature type="signal peptide" evidence="2">
    <location>
        <begin position="1"/>
        <end position="19"/>
    </location>
</feature>
<keyword evidence="2" id="KW-0732">Signal</keyword>
<accession>A0A423VJJ7</accession>
<evidence type="ECO:0000313" key="4">
    <source>
        <dbReference type="Proteomes" id="UP000284375"/>
    </source>
</evidence>
<name>A0A423VJJ7_CYTCH</name>
<dbReference type="OrthoDB" id="3801011at2759"/>
<feature type="region of interest" description="Disordered" evidence="1">
    <location>
        <begin position="63"/>
        <end position="113"/>
    </location>
</feature>
<evidence type="ECO:0000256" key="2">
    <source>
        <dbReference type="SAM" id="SignalP"/>
    </source>
</evidence>
<evidence type="ECO:0000313" key="3">
    <source>
        <dbReference type="EMBL" id="ROV91180.1"/>
    </source>
</evidence>
<dbReference type="Proteomes" id="UP000284375">
    <property type="component" value="Unassembled WGS sequence"/>
</dbReference>
<protein>
    <submittedName>
        <fullName evidence="3">Uncharacterized protein</fullName>
    </submittedName>
</protein>
<gene>
    <name evidence="3" type="ORF">VSDG_07873</name>
</gene>